<reference evidence="2" key="1">
    <citation type="submission" date="2023-02" db="EMBL/GenBank/DDBJ databases">
        <title>A novel hydrolase synthesized by Rhodococcus erythropolis HQ is responsible for the detoxification of Zearalenone.</title>
        <authorList>
            <person name="Hu J."/>
            <person name="Xu J."/>
        </authorList>
    </citation>
    <scope>NUCLEOTIDE SEQUENCE</scope>
    <source>
        <strain evidence="2">HQ</strain>
    </source>
</reference>
<evidence type="ECO:0000256" key="1">
    <source>
        <dbReference type="SAM" id="MobiDB-lite"/>
    </source>
</evidence>
<dbReference type="EMBL" id="JARDXE010000008">
    <property type="protein sequence ID" value="MDE8646054.1"/>
    <property type="molecule type" value="Genomic_DNA"/>
</dbReference>
<dbReference type="InterPro" id="IPR012340">
    <property type="entry name" value="NA-bd_OB-fold"/>
</dbReference>
<dbReference type="GO" id="GO:0005840">
    <property type="term" value="C:ribosome"/>
    <property type="evidence" value="ECO:0007669"/>
    <property type="project" value="UniProtKB-KW"/>
</dbReference>
<keyword evidence="2" id="KW-0689">Ribosomal protein</keyword>
<comment type="caution">
    <text evidence="2">The sequence shown here is derived from an EMBL/GenBank/DDBJ whole genome shotgun (WGS) entry which is preliminary data.</text>
</comment>
<accession>A0AAW6LGD2</accession>
<dbReference type="Proteomes" id="UP001217325">
    <property type="component" value="Unassembled WGS sequence"/>
</dbReference>
<organism evidence="2 3">
    <name type="scientific">Rhodococcus qingshengii</name>
    <dbReference type="NCBI Taxonomy" id="334542"/>
    <lineage>
        <taxon>Bacteria</taxon>
        <taxon>Bacillati</taxon>
        <taxon>Actinomycetota</taxon>
        <taxon>Actinomycetes</taxon>
        <taxon>Mycobacteriales</taxon>
        <taxon>Nocardiaceae</taxon>
        <taxon>Rhodococcus</taxon>
        <taxon>Rhodococcus erythropolis group</taxon>
    </lineage>
</organism>
<proteinExistence type="predicted"/>
<evidence type="ECO:0000313" key="2">
    <source>
        <dbReference type="EMBL" id="MDE8646054.1"/>
    </source>
</evidence>
<protein>
    <submittedName>
        <fullName evidence="2">30S ribosomal protein S12</fullName>
    </submittedName>
</protein>
<evidence type="ECO:0000313" key="3">
    <source>
        <dbReference type="Proteomes" id="UP001217325"/>
    </source>
</evidence>
<feature type="region of interest" description="Disordered" evidence="1">
    <location>
        <begin position="1"/>
        <end position="30"/>
    </location>
</feature>
<name>A0AAW6LGD2_RHOSG</name>
<feature type="non-terminal residue" evidence="2">
    <location>
        <position position="30"/>
    </location>
</feature>
<keyword evidence="2" id="KW-0687">Ribonucleoprotein</keyword>
<dbReference type="AlphaFoldDB" id="A0AAW6LGD2"/>
<dbReference type="Gene3D" id="2.40.50.140">
    <property type="entry name" value="Nucleic acid-binding proteins"/>
    <property type="match status" value="1"/>
</dbReference>
<gene>
    <name evidence="2" type="ORF">PXH69_13915</name>
</gene>
<sequence>MPTINQLVRKGRRDKTAKVKTAALKGSPQR</sequence>